<evidence type="ECO:0000256" key="1">
    <source>
        <dbReference type="SAM" id="MobiDB-lite"/>
    </source>
</evidence>
<proteinExistence type="predicted"/>
<organism evidence="2">
    <name type="scientific">Penicillium chrysogenum</name>
    <name type="common">Penicillium notatum</name>
    <dbReference type="NCBI Taxonomy" id="5076"/>
    <lineage>
        <taxon>Eukaryota</taxon>
        <taxon>Fungi</taxon>
        <taxon>Dikarya</taxon>
        <taxon>Ascomycota</taxon>
        <taxon>Pezizomycotina</taxon>
        <taxon>Eurotiomycetes</taxon>
        <taxon>Eurotiomycetidae</taxon>
        <taxon>Eurotiales</taxon>
        <taxon>Aspergillaceae</taxon>
        <taxon>Penicillium</taxon>
        <taxon>Penicillium chrysogenum species complex</taxon>
    </lineage>
</organism>
<feature type="compositionally biased region" description="Low complexity" evidence="1">
    <location>
        <begin position="42"/>
        <end position="53"/>
    </location>
</feature>
<reference evidence="2" key="1">
    <citation type="journal article" date="2014" name="Genome Announc.">
        <title>Complete sequencing and chromosome-scale genome assembly of the industrial progenitor strain P2niaD18 from the penicillin producer Penicillium chrysogenum.</title>
        <authorList>
            <person name="Specht T."/>
            <person name="Dahlmann T.A."/>
            <person name="Zadra I."/>
            <person name="Kurnsteiner H."/>
            <person name="Kuck U."/>
        </authorList>
    </citation>
    <scope>NUCLEOTIDE SEQUENCE [LARGE SCALE GENOMIC DNA]</scope>
    <source>
        <strain evidence="2">P2niaD18</strain>
    </source>
</reference>
<name>A0A167Q7U6_PENCH</name>
<dbReference type="AlphaFoldDB" id="A0A167Q7U6"/>
<sequence length="67" mass="7595">MSYQQPQGYPQPAYGYPPQDGYQQPYPPQGQYGPQMGPGGYYPPQQQQMQAQPAEPEKKDRGCLMGW</sequence>
<feature type="compositionally biased region" description="Low complexity" evidence="1">
    <location>
        <begin position="1"/>
        <end position="35"/>
    </location>
</feature>
<dbReference type="Proteomes" id="UP000076449">
    <property type="component" value="Chromosome III"/>
</dbReference>
<feature type="compositionally biased region" description="Basic and acidic residues" evidence="1">
    <location>
        <begin position="55"/>
        <end position="67"/>
    </location>
</feature>
<accession>A0A167Q7U6</accession>
<dbReference type="EMBL" id="CM002800">
    <property type="protein sequence ID" value="KZN84437.1"/>
    <property type="molecule type" value="Genomic_DNA"/>
</dbReference>
<evidence type="ECO:0008006" key="3">
    <source>
        <dbReference type="Google" id="ProtNLM"/>
    </source>
</evidence>
<gene>
    <name evidence="2" type="ORF">EN45_085750</name>
</gene>
<evidence type="ECO:0000313" key="2">
    <source>
        <dbReference type="EMBL" id="KZN84437.1"/>
    </source>
</evidence>
<feature type="region of interest" description="Disordered" evidence="1">
    <location>
        <begin position="1"/>
        <end position="67"/>
    </location>
</feature>
<protein>
    <recommendedName>
        <fullName evidence="3">Cysteine-rich transmembrane CYSTM domain-containing protein</fullName>
    </recommendedName>
</protein>